<dbReference type="PANTHER" id="PTHR32479:SF17">
    <property type="entry name" value="GLYCOLATE OXIDASE IRON-SULFUR SUBUNIT"/>
    <property type="match status" value="1"/>
</dbReference>
<dbReference type="InterPro" id="IPR017896">
    <property type="entry name" value="4Fe4S_Fe-S-bd"/>
</dbReference>
<reference evidence="2" key="1">
    <citation type="submission" date="2018-05" db="EMBL/GenBank/DDBJ databases">
        <authorList>
            <person name="Lanie J.A."/>
            <person name="Ng W.-L."/>
            <person name="Kazmierczak K.M."/>
            <person name="Andrzejewski T.M."/>
            <person name="Davidsen T.M."/>
            <person name="Wayne K.J."/>
            <person name="Tettelin H."/>
            <person name="Glass J.I."/>
            <person name="Rusch D."/>
            <person name="Podicherti R."/>
            <person name="Tsui H.-C.T."/>
            <person name="Winkler M.E."/>
        </authorList>
    </citation>
    <scope>NUCLEOTIDE SEQUENCE</scope>
</reference>
<dbReference type="EMBL" id="UINC01031906">
    <property type="protein sequence ID" value="SVB18680.1"/>
    <property type="molecule type" value="Genomic_DNA"/>
</dbReference>
<evidence type="ECO:0000313" key="2">
    <source>
        <dbReference type="EMBL" id="SVB18680.1"/>
    </source>
</evidence>
<gene>
    <name evidence="2" type="ORF">METZ01_LOCUS171534</name>
</gene>
<sequence>MRAMQSGQLDVDAVPVRHVDLCLGCRACESACPSGVKYGTLLEETRDHIEKNHGRGLFQWGLRRFMIGQVFPFPWRLRLALLPVR</sequence>
<feature type="domain" description="4Fe-4S ferredoxin-type" evidence="1">
    <location>
        <begin position="13"/>
        <end position="44"/>
    </location>
</feature>
<accession>A0A382BXZ7</accession>
<organism evidence="2">
    <name type="scientific">marine metagenome</name>
    <dbReference type="NCBI Taxonomy" id="408172"/>
    <lineage>
        <taxon>unclassified sequences</taxon>
        <taxon>metagenomes</taxon>
        <taxon>ecological metagenomes</taxon>
    </lineage>
</organism>
<dbReference type="PROSITE" id="PS51379">
    <property type="entry name" value="4FE4S_FER_2"/>
    <property type="match status" value="1"/>
</dbReference>
<dbReference type="AlphaFoldDB" id="A0A382BXZ7"/>
<proteinExistence type="predicted"/>
<dbReference type="PANTHER" id="PTHR32479">
    <property type="entry name" value="GLYCOLATE OXIDASE IRON-SULFUR SUBUNIT"/>
    <property type="match status" value="1"/>
</dbReference>
<dbReference type="GO" id="GO:0051536">
    <property type="term" value="F:iron-sulfur cluster binding"/>
    <property type="evidence" value="ECO:0007669"/>
    <property type="project" value="InterPro"/>
</dbReference>
<feature type="non-terminal residue" evidence="2">
    <location>
        <position position="85"/>
    </location>
</feature>
<dbReference type="PROSITE" id="PS00198">
    <property type="entry name" value="4FE4S_FER_1"/>
    <property type="match status" value="1"/>
</dbReference>
<dbReference type="InterPro" id="IPR017900">
    <property type="entry name" value="4Fe4S_Fe_S_CS"/>
</dbReference>
<dbReference type="Pfam" id="PF00037">
    <property type="entry name" value="Fer4"/>
    <property type="match status" value="1"/>
</dbReference>
<name>A0A382BXZ7_9ZZZZ</name>
<protein>
    <recommendedName>
        <fullName evidence="1">4Fe-4S ferredoxin-type domain-containing protein</fullName>
    </recommendedName>
</protein>
<evidence type="ECO:0000259" key="1">
    <source>
        <dbReference type="PROSITE" id="PS51379"/>
    </source>
</evidence>
<dbReference type="InterPro" id="IPR009051">
    <property type="entry name" value="Helical_ferredxn"/>
</dbReference>
<dbReference type="Gene3D" id="1.10.1060.10">
    <property type="entry name" value="Alpha-helical ferredoxin"/>
    <property type="match status" value="1"/>
</dbReference>
<dbReference type="SUPFAM" id="SSF46548">
    <property type="entry name" value="alpha-helical ferredoxin"/>
    <property type="match status" value="1"/>
</dbReference>